<dbReference type="AlphaFoldDB" id="A0A0C3PWS4"/>
<keyword evidence="10" id="KW-0408">Iron</keyword>
<dbReference type="PANTHER" id="PTHR42944:SF1">
    <property type="entry name" value="ADENINE DNA GLYCOSYLASE"/>
    <property type="match status" value="1"/>
</dbReference>
<dbReference type="Gene3D" id="3.90.79.10">
    <property type="entry name" value="Nucleoside Triphosphate Pyrophosphohydrolase"/>
    <property type="match status" value="1"/>
</dbReference>
<protein>
    <recommendedName>
        <fullName evidence="5">Adenine DNA glycosylase</fullName>
        <ecNumber evidence="4">3.2.2.31</ecNumber>
    </recommendedName>
</protein>
<keyword evidence="17" id="KW-1185">Reference proteome</keyword>
<dbReference type="GO" id="GO:0051539">
    <property type="term" value="F:4 iron, 4 sulfur cluster binding"/>
    <property type="evidence" value="ECO:0007669"/>
    <property type="project" value="UniProtKB-KW"/>
</dbReference>
<dbReference type="GO" id="GO:0000701">
    <property type="term" value="F:purine-specific mismatch base pair DNA N-glycosylase activity"/>
    <property type="evidence" value="ECO:0007669"/>
    <property type="project" value="UniProtKB-EC"/>
</dbReference>
<dbReference type="Gene3D" id="1.10.340.30">
    <property type="entry name" value="Hypothetical protein, domain 2"/>
    <property type="match status" value="1"/>
</dbReference>
<evidence type="ECO:0000256" key="8">
    <source>
        <dbReference type="ARBA" id="ARBA00022763"/>
    </source>
</evidence>
<dbReference type="EC" id="3.2.2.31" evidence="4"/>
<dbReference type="InParanoid" id="A0A0C3PWS4"/>
<evidence type="ECO:0000256" key="2">
    <source>
        <dbReference type="ARBA" id="ARBA00001966"/>
    </source>
</evidence>
<feature type="region of interest" description="Disordered" evidence="14">
    <location>
        <begin position="491"/>
        <end position="519"/>
    </location>
</feature>
<dbReference type="InterPro" id="IPR015797">
    <property type="entry name" value="NUDIX_hydrolase-like_dom_sf"/>
</dbReference>
<dbReference type="OrthoDB" id="10248838at2759"/>
<evidence type="ECO:0000259" key="15">
    <source>
        <dbReference type="SMART" id="SM00478"/>
    </source>
</evidence>
<dbReference type="FunCoup" id="A0A0C3PWS4">
    <property type="interactions" value="283"/>
</dbReference>
<keyword evidence="8" id="KW-0227">DNA damage</keyword>
<proteinExistence type="inferred from homology"/>
<dbReference type="EMBL" id="KN831945">
    <property type="protein sequence ID" value="KIO13816.1"/>
    <property type="molecule type" value="Genomic_DNA"/>
</dbReference>
<comment type="similarity">
    <text evidence="3">Belongs to the Nth/MutY family.</text>
</comment>
<organism evidence="16 17">
    <name type="scientific">Pisolithus tinctorius Marx 270</name>
    <dbReference type="NCBI Taxonomy" id="870435"/>
    <lineage>
        <taxon>Eukaryota</taxon>
        <taxon>Fungi</taxon>
        <taxon>Dikarya</taxon>
        <taxon>Basidiomycota</taxon>
        <taxon>Agaricomycotina</taxon>
        <taxon>Agaricomycetes</taxon>
        <taxon>Agaricomycetidae</taxon>
        <taxon>Boletales</taxon>
        <taxon>Sclerodermatineae</taxon>
        <taxon>Pisolithaceae</taxon>
        <taxon>Pisolithus</taxon>
    </lineage>
</organism>
<evidence type="ECO:0000256" key="10">
    <source>
        <dbReference type="ARBA" id="ARBA00023004"/>
    </source>
</evidence>
<evidence type="ECO:0000256" key="3">
    <source>
        <dbReference type="ARBA" id="ARBA00008343"/>
    </source>
</evidence>
<dbReference type="Gene3D" id="1.10.1670.10">
    <property type="entry name" value="Helix-hairpin-Helix base-excision DNA repair enzymes (C-terminal)"/>
    <property type="match status" value="1"/>
</dbReference>
<feature type="region of interest" description="Disordered" evidence="14">
    <location>
        <begin position="1"/>
        <end position="67"/>
    </location>
</feature>
<evidence type="ECO:0000256" key="7">
    <source>
        <dbReference type="ARBA" id="ARBA00022723"/>
    </source>
</evidence>
<dbReference type="Pfam" id="PF00730">
    <property type="entry name" value="HhH-GPD"/>
    <property type="match status" value="1"/>
</dbReference>
<dbReference type="GO" id="GO:0035485">
    <property type="term" value="F:adenine/guanine mispair binding"/>
    <property type="evidence" value="ECO:0007669"/>
    <property type="project" value="TreeGrafter"/>
</dbReference>
<name>A0A0C3PWS4_PISTI</name>
<feature type="domain" description="HhH-GPD" evidence="15">
    <location>
        <begin position="126"/>
        <end position="279"/>
    </location>
</feature>
<dbReference type="InterPro" id="IPR044298">
    <property type="entry name" value="MIG/MutY"/>
</dbReference>
<feature type="compositionally biased region" description="Polar residues" evidence="14">
    <location>
        <begin position="58"/>
        <end position="67"/>
    </location>
</feature>
<keyword evidence="12" id="KW-0234">DNA repair</keyword>
<evidence type="ECO:0000256" key="6">
    <source>
        <dbReference type="ARBA" id="ARBA00022485"/>
    </source>
</evidence>
<evidence type="ECO:0000256" key="1">
    <source>
        <dbReference type="ARBA" id="ARBA00000843"/>
    </source>
</evidence>
<dbReference type="GO" id="GO:0046872">
    <property type="term" value="F:metal ion binding"/>
    <property type="evidence" value="ECO:0007669"/>
    <property type="project" value="UniProtKB-KW"/>
</dbReference>
<dbReference type="GO" id="GO:0006285">
    <property type="term" value="P:base-excision repair, AP site formation"/>
    <property type="evidence" value="ECO:0007669"/>
    <property type="project" value="UniProtKB-ARBA"/>
</dbReference>
<gene>
    <name evidence="16" type="ORF">M404DRAFT_992048</name>
</gene>
<dbReference type="PROSITE" id="PS01155">
    <property type="entry name" value="ENDONUCLEASE_III_2"/>
    <property type="match status" value="1"/>
</dbReference>
<reference evidence="16 17" key="1">
    <citation type="submission" date="2014-04" db="EMBL/GenBank/DDBJ databases">
        <authorList>
            <consortium name="DOE Joint Genome Institute"/>
            <person name="Kuo A."/>
            <person name="Kohler A."/>
            <person name="Costa M.D."/>
            <person name="Nagy L.G."/>
            <person name="Floudas D."/>
            <person name="Copeland A."/>
            <person name="Barry K.W."/>
            <person name="Cichocki N."/>
            <person name="Veneault-Fourrey C."/>
            <person name="LaButti K."/>
            <person name="Lindquist E.A."/>
            <person name="Lipzen A."/>
            <person name="Lundell T."/>
            <person name="Morin E."/>
            <person name="Murat C."/>
            <person name="Sun H."/>
            <person name="Tunlid A."/>
            <person name="Henrissat B."/>
            <person name="Grigoriev I.V."/>
            <person name="Hibbett D.S."/>
            <person name="Martin F."/>
            <person name="Nordberg H.P."/>
            <person name="Cantor M.N."/>
            <person name="Hua S.X."/>
        </authorList>
    </citation>
    <scope>NUCLEOTIDE SEQUENCE [LARGE SCALE GENOMIC DNA]</scope>
    <source>
        <strain evidence="16 17">Marx 270</strain>
    </source>
</reference>
<evidence type="ECO:0000256" key="5">
    <source>
        <dbReference type="ARBA" id="ARBA00022023"/>
    </source>
</evidence>
<dbReference type="HOGENOM" id="CLU_012862_0_0_1"/>
<sequence>MPKRRRGSTTCESDSFSERLSEEDSDLSFSDVPTRRKAPKSTRKTRTSFQPPKIAENDASSTAPTHSISTHVVAGSEIDEVRMSLLEWYDKVHDVRGMPWRKRYDPSLGGGGRAQRAYEVWISEIMLQQTQVATVIPYYNRWMAKFPTIAHLAGSDIETVNGLWKGLGYYSRAARLLKAAQKVVKELDGRLPDNAKDMQAKIPGVGRYSAGAICSIAYNECVPVLDGNVHRLLSRFLALYAPPKGKQTLDILWAGATAFVQNSSRPGDINQALIELGSTVCKVREPACSECAISSWCHAYKRTQGASSQNRTGRDTDIEESCTLCEPLPADDREAGLVTIYPMKVERKKAREELDIVHVIEWRKDYNSQRWFILVRRPEGGLLAGLHEFPTVPAVSDSLSTCGNDPEIVGKVLFNLFVNPPPPFFKEPNAQEVGCGNKGALRVAMIKPVGDVVHVFSHIKKTYRTQWVILEGGGDKPPELQNESRLSTVPTREMIEGNGKDKRRKVSRTSKGGNTNTTPQWVPLEEVESANIGTGVMKVWKLTKALWE</sequence>
<dbReference type="SUPFAM" id="SSF48150">
    <property type="entry name" value="DNA-glycosylase"/>
    <property type="match status" value="1"/>
</dbReference>
<dbReference type="SMART" id="SM00478">
    <property type="entry name" value="ENDO3c"/>
    <property type="match status" value="1"/>
</dbReference>
<evidence type="ECO:0000313" key="16">
    <source>
        <dbReference type="EMBL" id="KIO13816.1"/>
    </source>
</evidence>
<comment type="cofactor">
    <cofactor evidence="2">
        <name>[4Fe-4S] cluster</name>
        <dbReference type="ChEBI" id="CHEBI:49883"/>
    </cofactor>
</comment>
<keyword evidence="9" id="KW-0378">Hydrolase</keyword>
<dbReference type="GO" id="GO:0006298">
    <property type="term" value="P:mismatch repair"/>
    <property type="evidence" value="ECO:0007669"/>
    <property type="project" value="TreeGrafter"/>
</dbReference>
<evidence type="ECO:0000256" key="9">
    <source>
        <dbReference type="ARBA" id="ARBA00022801"/>
    </source>
</evidence>
<dbReference type="PANTHER" id="PTHR42944">
    <property type="entry name" value="ADENINE DNA GLYCOSYLASE"/>
    <property type="match status" value="1"/>
</dbReference>
<comment type="catalytic activity">
    <reaction evidence="1">
        <text>Hydrolyzes free adenine bases from 7,8-dihydro-8-oxoguanine:adenine mismatched double-stranded DNA, leaving an apurinic site.</text>
        <dbReference type="EC" id="3.2.2.31"/>
    </reaction>
</comment>
<dbReference type="FunFam" id="1.10.340.30:FF:000002">
    <property type="entry name" value="Adenine DNA glycosylase"/>
    <property type="match status" value="1"/>
</dbReference>
<dbReference type="InterPro" id="IPR003265">
    <property type="entry name" value="HhH-GPD_domain"/>
</dbReference>
<evidence type="ECO:0000256" key="11">
    <source>
        <dbReference type="ARBA" id="ARBA00023014"/>
    </source>
</evidence>
<evidence type="ECO:0000313" key="17">
    <source>
        <dbReference type="Proteomes" id="UP000054217"/>
    </source>
</evidence>
<dbReference type="GO" id="GO:0034039">
    <property type="term" value="F:8-oxo-7,8-dihydroguanine DNA N-glycosylase activity"/>
    <property type="evidence" value="ECO:0007669"/>
    <property type="project" value="TreeGrafter"/>
</dbReference>
<keyword evidence="6" id="KW-0004">4Fe-4S</keyword>
<dbReference type="GO" id="GO:0005634">
    <property type="term" value="C:nucleus"/>
    <property type="evidence" value="ECO:0007669"/>
    <property type="project" value="TreeGrafter"/>
</dbReference>
<keyword evidence="11" id="KW-0411">Iron-sulfur</keyword>
<feature type="compositionally biased region" description="Basic residues" evidence="14">
    <location>
        <begin position="35"/>
        <end position="46"/>
    </location>
</feature>
<dbReference type="SUPFAM" id="SSF55811">
    <property type="entry name" value="Nudix"/>
    <property type="match status" value="1"/>
</dbReference>
<dbReference type="GO" id="GO:0032357">
    <property type="term" value="F:oxidized purine DNA binding"/>
    <property type="evidence" value="ECO:0007669"/>
    <property type="project" value="TreeGrafter"/>
</dbReference>
<dbReference type="Proteomes" id="UP000054217">
    <property type="component" value="Unassembled WGS sequence"/>
</dbReference>
<dbReference type="CDD" id="cd00056">
    <property type="entry name" value="ENDO3c"/>
    <property type="match status" value="1"/>
</dbReference>
<keyword evidence="13" id="KW-0326">Glycosidase</keyword>
<accession>A0A0C3PWS4</accession>
<keyword evidence="7" id="KW-0479">Metal-binding</keyword>
<dbReference type="InterPro" id="IPR011257">
    <property type="entry name" value="DNA_glycosylase"/>
</dbReference>
<evidence type="ECO:0000256" key="13">
    <source>
        <dbReference type="ARBA" id="ARBA00023295"/>
    </source>
</evidence>
<evidence type="ECO:0000256" key="14">
    <source>
        <dbReference type="SAM" id="MobiDB-lite"/>
    </source>
</evidence>
<dbReference type="InterPro" id="IPR023170">
    <property type="entry name" value="HhH_base_excis_C"/>
</dbReference>
<reference evidence="17" key="2">
    <citation type="submission" date="2015-01" db="EMBL/GenBank/DDBJ databases">
        <title>Evolutionary Origins and Diversification of the Mycorrhizal Mutualists.</title>
        <authorList>
            <consortium name="DOE Joint Genome Institute"/>
            <consortium name="Mycorrhizal Genomics Consortium"/>
            <person name="Kohler A."/>
            <person name="Kuo A."/>
            <person name="Nagy L.G."/>
            <person name="Floudas D."/>
            <person name="Copeland A."/>
            <person name="Barry K.W."/>
            <person name="Cichocki N."/>
            <person name="Veneault-Fourrey C."/>
            <person name="LaButti K."/>
            <person name="Lindquist E.A."/>
            <person name="Lipzen A."/>
            <person name="Lundell T."/>
            <person name="Morin E."/>
            <person name="Murat C."/>
            <person name="Riley R."/>
            <person name="Ohm R."/>
            <person name="Sun H."/>
            <person name="Tunlid A."/>
            <person name="Henrissat B."/>
            <person name="Grigoriev I.V."/>
            <person name="Hibbett D.S."/>
            <person name="Martin F."/>
        </authorList>
    </citation>
    <scope>NUCLEOTIDE SEQUENCE [LARGE SCALE GENOMIC DNA]</scope>
    <source>
        <strain evidence="17">Marx 270</strain>
    </source>
</reference>
<evidence type="ECO:0000256" key="12">
    <source>
        <dbReference type="ARBA" id="ARBA00023204"/>
    </source>
</evidence>
<evidence type="ECO:0000256" key="4">
    <source>
        <dbReference type="ARBA" id="ARBA00012045"/>
    </source>
</evidence>
<feature type="compositionally biased region" description="Polar residues" evidence="14">
    <location>
        <begin position="509"/>
        <end position="519"/>
    </location>
</feature>
<dbReference type="STRING" id="870435.A0A0C3PWS4"/>
<dbReference type="InterPro" id="IPR004036">
    <property type="entry name" value="Endonuclease-III-like_CS2"/>
</dbReference>